<reference evidence="1 2" key="1">
    <citation type="journal article" date="2019" name="Sci. Rep.">
        <title>Orb-weaving spider Araneus ventricosus genome elucidates the spidroin gene catalogue.</title>
        <authorList>
            <person name="Kono N."/>
            <person name="Nakamura H."/>
            <person name="Ohtoshi R."/>
            <person name="Moran D.A.P."/>
            <person name="Shinohara A."/>
            <person name="Yoshida Y."/>
            <person name="Fujiwara M."/>
            <person name="Mori M."/>
            <person name="Tomita M."/>
            <person name="Arakawa K."/>
        </authorList>
    </citation>
    <scope>NUCLEOTIDE SEQUENCE [LARGE SCALE GENOMIC DNA]</scope>
</reference>
<gene>
    <name evidence="1" type="ORF">AVEN_261928_1</name>
</gene>
<keyword evidence="2" id="KW-1185">Reference proteome</keyword>
<sequence length="91" mass="10574">MAKKHLLYLSTLALSVYTPEDEFFSSEEAFFKSISQVSGNRRESKKHCSKDRCRDKSANKISLSLDFSRTRGINHRWWAGVRKLRLKSGLH</sequence>
<dbReference type="Proteomes" id="UP000499080">
    <property type="component" value="Unassembled WGS sequence"/>
</dbReference>
<evidence type="ECO:0000313" key="2">
    <source>
        <dbReference type="Proteomes" id="UP000499080"/>
    </source>
</evidence>
<protein>
    <submittedName>
        <fullName evidence="1">Uncharacterized protein</fullName>
    </submittedName>
</protein>
<name>A0A4Y2MUL9_ARAVE</name>
<comment type="caution">
    <text evidence="1">The sequence shown here is derived from an EMBL/GenBank/DDBJ whole genome shotgun (WGS) entry which is preliminary data.</text>
</comment>
<dbReference type="AlphaFoldDB" id="A0A4Y2MUL9"/>
<accession>A0A4Y2MUL9</accession>
<organism evidence="1 2">
    <name type="scientific">Araneus ventricosus</name>
    <name type="common">Orbweaver spider</name>
    <name type="synonym">Epeira ventricosa</name>
    <dbReference type="NCBI Taxonomy" id="182803"/>
    <lineage>
        <taxon>Eukaryota</taxon>
        <taxon>Metazoa</taxon>
        <taxon>Ecdysozoa</taxon>
        <taxon>Arthropoda</taxon>
        <taxon>Chelicerata</taxon>
        <taxon>Arachnida</taxon>
        <taxon>Araneae</taxon>
        <taxon>Araneomorphae</taxon>
        <taxon>Entelegynae</taxon>
        <taxon>Araneoidea</taxon>
        <taxon>Araneidae</taxon>
        <taxon>Araneus</taxon>
    </lineage>
</organism>
<evidence type="ECO:0000313" key="1">
    <source>
        <dbReference type="EMBL" id="GBN30219.1"/>
    </source>
</evidence>
<proteinExistence type="predicted"/>
<dbReference type="EMBL" id="BGPR01007884">
    <property type="protein sequence ID" value="GBN30219.1"/>
    <property type="molecule type" value="Genomic_DNA"/>
</dbReference>